<proteinExistence type="predicted"/>
<dbReference type="InterPro" id="IPR004087">
    <property type="entry name" value="KH_dom"/>
</dbReference>
<keyword evidence="1" id="KW-0677">Repeat</keyword>
<feature type="domain" description="K Homology" evidence="4">
    <location>
        <begin position="228"/>
        <end position="298"/>
    </location>
</feature>
<reference evidence="5 6" key="1">
    <citation type="submission" date="2020-12" db="EMBL/GenBank/DDBJ databases">
        <title>Concerted genomic and epigenomic changes stabilize Arabidopsis allopolyploids.</title>
        <authorList>
            <person name="Chen Z."/>
        </authorList>
    </citation>
    <scope>NUCLEOTIDE SEQUENCE [LARGE SCALE GENOMIC DNA]</scope>
    <source>
        <strain evidence="5">As9502</strain>
        <tissue evidence="5">Leaf</tissue>
    </source>
</reference>
<feature type="compositionally biased region" description="Basic and acidic residues" evidence="3">
    <location>
        <begin position="334"/>
        <end position="348"/>
    </location>
</feature>
<dbReference type="InterPro" id="IPR004088">
    <property type="entry name" value="KH_dom_type_1"/>
</dbReference>
<feature type="domain" description="K Homology" evidence="4">
    <location>
        <begin position="71"/>
        <end position="130"/>
    </location>
</feature>
<evidence type="ECO:0000313" key="6">
    <source>
        <dbReference type="Proteomes" id="UP000694251"/>
    </source>
</evidence>
<evidence type="ECO:0000256" key="1">
    <source>
        <dbReference type="ARBA" id="ARBA00022737"/>
    </source>
</evidence>
<name>A0A8T2FWD7_ARASU</name>
<comment type="caution">
    <text evidence="5">The sequence shown here is derived from an EMBL/GenBank/DDBJ whole genome shotgun (WGS) entry which is preliminary data.</text>
</comment>
<keyword evidence="2" id="KW-0694">RNA-binding</keyword>
<dbReference type="EMBL" id="JAEFBJ010000002">
    <property type="protein sequence ID" value="KAG7640368.1"/>
    <property type="molecule type" value="Genomic_DNA"/>
</dbReference>
<gene>
    <name evidence="5" type="ORF">ISN44_As02g002180</name>
</gene>
<protein>
    <submittedName>
        <fullName evidence="5">K Homology domain type 1 superfamily</fullName>
    </submittedName>
</protein>
<dbReference type="PANTHER" id="PTHR10288">
    <property type="entry name" value="KH DOMAIN CONTAINING RNA BINDING PROTEIN"/>
    <property type="match status" value="1"/>
</dbReference>
<dbReference type="AlphaFoldDB" id="A0A8T2FWD7"/>
<feature type="region of interest" description="Disordered" evidence="3">
    <location>
        <begin position="324"/>
        <end position="364"/>
    </location>
</feature>
<dbReference type="GO" id="GO:0003723">
    <property type="term" value="F:RNA binding"/>
    <property type="evidence" value="ECO:0007669"/>
    <property type="project" value="UniProtKB-UniRule"/>
</dbReference>
<organism evidence="5 6">
    <name type="scientific">Arabidopsis suecica</name>
    <name type="common">Swedish thale-cress</name>
    <name type="synonym">Cardaminopsis suecica</name>
    <dbReference type="NCBI Taxonomy" id="45249"/>
    <lineage>
        <taxon>Eukaryota</taxon>
        <taxon>Viridiplantae</taxon>
        <taxon>Streptophyta</taxon>
        <taxon>Embryophyta</taxon>
        <taxon>Tracheophyta</taxon>
        <taxon>Spermatophyta</taxon>
        <taxon>Magnoliopsida</taxon>
        <taxon>eudicotyledons</taxon>
        <taxon>Gunneridae</taxon>
        <taxon>Pentapetalae</taxon>
        <taxon>rosids</taxon>
        <taxon>malvids</taxon>
        <taxon>Brassicales</taxon>
        <taxon>Brassicaceae</taxon>
        <taxon>Camelineae</taxon>
        <taxon>Arabidopsis</taxon>
    </lineage>
</organism>
<feature type="domain" description="K Homology" evidence="4">
    <location>
        <begin position="168"/>
        <end position="225"/>
    </location>
</feature>
<dbReference type="OrthoDB" id="442947at2759"/>
<keyword evidence="6" id="KW-1185">Reference proteome</keyword>
<dbReference type="SMART" id="SM00322">
    <property type="entry name" value="KH"/>
    <property type="match status" value="3"/>
</dbReference>
<dbReference type="Proteomes" id="UP000694251">
    <property type="component" value="Chromosome 2"/>
</dbReference>
<evidence type="ECO:0000259" key="4">
    <source>
        <dbReference type="SMART" id="SM00322"/>
    </source>
</evidence>
<evidence type="ECO:0000313" key="5">
    <source>
        <dbReference type="EMBL" id="KAG7640368.1"/>
    </source>
</evidence>
<evidence type="ECO:0000256" key="3">
    <source>
        <dbReference type="SAM" id="MobiDB-lite"/>
    </source>
</evidence>
<sequence length="364" mass="40540">MRVNEALPGCDERVVTIYSSSEETNRIEDDNEDFVCPAFDALFKVHDMIVAQEFDNDDDYDDNDEYSERQTVVTVRMLVPSDQIGCLLGKGGQVIQKLHNDTNAQIRVINDNLPSCALALSHDELLQNYFLSSSSSTLHHQPGGILMNPAVTSSHKNYSVPRDAADAIVFSVCFICPAENVGSVIGKGGCFINQIRQESGAAIKVHTSETDEDDDCIIFISAKDFSKINPQCSQVACLIGKGGALISEMRSVTKANIRILQGEDVPRIARENDEEMVQITRSLDAAIKALTQVMLRLRANVFDMDRGLVLLPTFFPYISQTIETSSRPRHRKGENHPHGSEEFARNEDYGNQMNVNSPRKHRVY</sequence>
<dbReference type="PROSITE" id="PS50084">
    <property type="entry name" value="KH_TYPE_1"/>
    <property type="match status" value="3"/>
</dbReference>
<accession>A0A8T2FWD7</accession>
<evidence type="ECO:0000256" key="2">
    <source>
        <dbReference type="PROSITE-ProRule" id="PRU00117"/>
    </source>
</evidence>
<dbReference type="Pfam" id="PF00013">
    <property type="entry name" value="KH_1"/>
    <property type="match status" value="3"/>
</dbReference>